<name>A0ABT9YWA6_9BACI</name>
<dbReference type="EMBL" id="JAUSTZ010000001">
    <property type="protein sequence ID" value="MDQ0224276.1"/>
    <property type="molecule type" value="Genomic_DNA"/>
</dbReference>
<gene>
    <name evidence="2" type="ORF">J2S02_000598</name>
</gene>
<keyword evidence="1" id="KW-1133">Transmembrane helix</keyword>
<dbReference type="RefSeq" id="WP_307190550.1">
    <property type="nucleotide sequence ID" value="NZ_JAUSTZ010000001.1"/>
</dbReference>
<keyword evidence="1" id="KW-0812">Transmembrane</keyword>
<organism evidence="2 3">
    <name type="scientific">Metabacillus niabensis</name>
    <dbReference type="NCBI Taxonomy" id="324854"/>
    <lineage>
        <taxon>Bacteria</taxon>
        <taxon>Bacillati</taxon>
        <taxon>Bacillota</taxon>
        <taxon>Bacilli</taxon>
        <taxon>Bacillales</taxon>
        <taxon>Bacillaceae</taxon>
        <taxon>Metabacillus</taxon>
    </lineage>
</organism>
<evidence type="ECO:0000256" key="1">
    <source>
        <dbReference type="SAM" id="Phobius"/>
    </source>
</evidence>
<keyword evidence="1" id="KW-0472">Membrane</keyword>
<accession>A0ABT9YWA6</accession>
<feature type="transmembrane region" description="Helical" evidence="1">
    <location>
        <begin position="27"/>
        <end position="50"/>
    </location>
</feature>
<sequence length="60" mass="6638">MGPAKILLIAILAGIYSGVLDNVEKNYGLNNFTSALILILLIYITGYILYKMGRKEKGMM</sequence>
<comment type="caution">
    <text evidence="2">The sequence shown here is derived from an EMBL/GenBank/DDBJ whole genome shotgun (WGS) entry which is preliminary data.</text>
</comment>
<evidence type="ECO:0000313" key="3">
    <source>
        <dbReference type="Proteomes" id="UP001232245"/>
    </source>
</evidence>
<reference evidence="2 3" key="1">
    <citation type="submission" date="2023-07" db="EMBL/GenBank/DDBJ databases">
        <title>Genomic Encyclopedia of Type Strains, Phase IV (KMG-IV): sequencing the most valuable type-strain genomes for metagenomic binning, comparative biology and taxonomic classification.</title>
        <authorList>
            <person name="Goeker M."/>
        </authorList>
    </citation>
    <scope>NUCLEOTIDE SEQUENCE [LARGE SCALE GENOMIC DNA]</scope>
    <source>
        <strain evidence="2 3">DSM 17723</strain>
    </source>
</reference>
<keyword evidence="3" id="KW-1185">Reference proteome</keyword>
<dbReference type="Proteomes" id="UP001232245">
    <property type="component" value="Unassembled WGS sequence"/>
</dbReference>
<protein>
    <submittedName>
        <fullName evidence="2">Ca2+/H+ antiporter</fullName>
    </submittedName>
</protein>
<evidence type="ECO:0000313" key="2">
    <source>
        <dbReference type="EMBL" id="MDQ0224276.1"/>
    </source>
</evidence>
<proteinExistence type="predicted"/>